<sequence length="377" mass="40745">MVRRALLLLTLARARVLELDAEELEPLRRTSQLPAAGASDLIEVFTLRTKIDVPSLFEEAVRLEHYALAFRNQGVSWKEASEGEGVVAVHYLPMNASALLGFPDRNGTFPDASADVYVDAKKFDPEYWRDADYVGTIGGAAFAGLARELPSYATLNPLYKAVDPGAVDGGAFVLWCLETLAAHGATLTPLARLERRVPTLYVKNEEAPGDARAFARDLSRCVADQQPESYDLSSLAATYVDNSAPLPRCLRNKAVPLAGGSWVALEAPYYAYVESYPRAPAPGTGANTEKGFSVSDLALVIALIGVVLVGLGRIFVVKGCCVCEEARPMFASSTRRRASRSGDEYGELMTAETELPVRRSVSPRPDDEDAKEASAVV</sequence>
<evidence type="ECO:0000256" key="2">
    <source>
        <dbReference type="SAM" id="Phobius"/>
    </source>
</evidence>
<evidence type="ECO:0000313" key="5">
    <source>
        <dbReference type="Proteomes" id="UP000789595"/>
    </source>
</evidence>
<keyword evidence="2" id="KW-1133">Transmembrane helix</keyword>
<evidence type="ECO:0000256" key="1">
    <source>
        <dbReference type="SAM" id="MobiDB-lite"/>
    </source>
</evidence>
<keyword evidence="2" id="KW-0812">Transmembrane</keyword>
<gene>
    <name evidence="4" type="ORF">PECAL_2P16620</name>
</gene>
<evidence type="ECO:0000313" key="4">
    <source>
        <dbReference type="EMBL" id="CAH0368591.1"/>
    </source>
</evidence>
<keyword evidence="5" id="KW-1185">Reference proteome</keyword>
<dbReference type="EMBL" id="CAKKNE010000002">
    <property type="protein sequence ID" value="CAH0368591.1"/>
    <property type="molecule type" value="Genomic_DNA"/>
</dbReference>
<dbReference type="AlphaFoldDB" id="A0A8J2WZX9"/>
<dbReference type="Proteomes" id="UP000789595">
    <property type="component" value="Unassembled WGS sequence"/>
</dbReference>
<feature type="region of interest" description="Disordered" evidence="1">
    <location>
        <begin position="333"/>
        <end position="377"/>
    </location>
</feature>
<protein>
    <submittedName>
        <fullName evidence="4">Uncharacterized protein</fullName>
    </submittedName>
</protein>
<reference evidence="4" key="1">
    <citation type="submission" date="2021-11" db="EMBL/GenBank/DDBJ databases">
        <authorList>
            <consortium name="Genoscope - CEA"/>
            <person name="William W."/>
        </authorList>
    </citation>
    <scope>NUCLEOTIDE SEQUENCE</scope>
</reference>
<feature type="signal peptide" evidence="3">
    <location>
        <begin position="1"/>
        <end position="21"/>
    </location>
</feature>
<comment type="caution">
    <text evidence="4">The sequence shown here is derived from an EMBL/GenBank/DDBJ whole genome shotgun (WGS) entry which is preliminary data.</text>
</comment>
<accession>A0A8J2WZX9</accession>
<evidence type="ECO:0000256" key="3">
    <source>
        <dbReference type="SAM" id="SignalP"/>
    </source>
</evidence>
<keyword evidence="2" id="KW-0472">Membrane</keyword>
<keyword evidence="3" id="KW-0732">Signal</keyword>
<feature type="transmembrane region" description="Helical" evidence="2">
    <location>
        <begin position="297"/>
        <end position="317"/>
    </location>
</feature>
<proteinExistence type="predicted"/>
<feature type="chain" id="PRO_5035205771" evidence="3">
    <location>
        <begin position="22"/>
        <end position="377"/>
    </location>
</feature>
<organism evidence="4 5">
    <name type="scientific">Pelagomonas calceolata</name>
    <dbReference type="NCBI Taxonomy" id="35677"/>
    <lineage>
        <taxon>Eukaryota</taxon>
        <taxon>Sar</taxon>
        <taxon>Stramenopiles</taxon>
        <taxon>Ochrophyta</taxon>
        <taxon>Pelagophyceae</taxon>
        <taxon>Pelagomonadales</taxon>
        <taxon>Pelagomonadaceae</taxon>
        <taxon>Pelagomonas</taxon>
    </lineage>
</organism>
<name>A0A8J2WZX9_9STRA</name>